<dbReference type="AlphaFoldDB" id="B1YCK2"/>
<sequence>MHEFKTGLAYLLLTRAVVEGEVPEECGRADPLALLPVHAGATRFAYAWARIAASTHKYLRDRGAGVLAFTTALIAEYVEWLDELMPELREAVKHLDAELSSAIWLQEGGAGNTCRWFFGGVRRGMQEPKPLPRRRQL</sequence>
<proteinExistence type="predicted"/>
<dbReference type="HOGENOM" id="CLU_1860776_0_0_2"/>
<gene>
    <name evidence="1" type="ordered locus">Tneu_0573</name>
</gene>
<dbReference type="EMBL" id="CP001014">
    <property type="protein sequence ID" value="ACB39515.1"/>
    <property type="molecule type" value="Genomic_DNA"/>
</dbReference>
<reference evidence="1" key="1">
    <citation type="submission" date="2008-03" db="EMBL/GenBank/DDBJ databases">
        <title>Complete sequence of Thermoproteus neutrophilus V24Sta.</title>
        <authorList>
            <consortium name="US DOE Joint Genome Institute"/>
            <person name="Copeland A."/>
            <person name="Lucas S."/>
            <person name="Lapidus A."/>
            <person name="Glavina del Rio T."/>
            <person name="Dalin E."/>
            <person name="Tice H."/>
            <person name="Bruce D."/>
            <person name="Goodwin L."/>
            <person name="Pitluck S."/>
            <person name="Sims D."/>
            <person name="Brettin T."/>
            <person name="Detter J.C."/>
            <person name="Han C."/>
            <person name="Kuske C.R."/>
            <person name="Schmutz J."/>
            <person name="Larimer F."/>
            <person name="Land M."/>
            <person name="Hauser L."/>
            <person name="Kyrpides N."/>
            <person name="Mikhailova N."/>
            <person name="Biddle J.F."/>
            <person name="Zhang Z."/>
            <person name="Fitz-Gibbon S.T."/>
            <person name="Lowe T.M."/>
            <person name="Saltikov C."/>
            <person name="House C.H."/>
            <person name="Richardson P."/>
        </authorList>
    </citation>
    <scope>NUCLEOTIDE SEQUENCE [LARGE SCALE GENOMIC DNA]</scope>
    <source>
        <strain evidence="1">V24Sta</strain>
    </source>
</reference>
<accession>B1YCK2</accession>
<evidence type="ECO:0000313" key="1">
    <source>
        <dbReference type="EMBL" id="ACB39515.1"/>
    </source>
</evidence>
<evidence type="ECO:0000313" key="2">
    <source>
        <dbReference type="Proteomes" id="UP000001694"/>
    </source>
</evidence>
<keyword evidence="2" id="KW-1185">Reference proteome</keyword>
<dbReference type="Proteomes" id="UP000001694">
    <property type="component" value="Chromosome"/>
</dbReference>
<dbReference type="GeneID" id="6165736"/>
<protein>
    <submittedName>
        <fullName evidence="1">Uncharacterized protein</fullName>
    </submittedName>
</protein>
<organism evidence="1 2">
    <name type="scientific">Pyrobaculum neutrophilum (strain DSM 2338 / JCM 9278 / NBRC 100436 / V24Sta)</name>
    <name type="common">Thermoproteus neutrophilus</name>
    <dbReference type="NCBI Taxonomy" id="444157"/>
    <lineage>
        <taxon>Archaea</taxon>
        <taxon>Thermoproteota</taxon>
        <taxon>Thermoprotei</taxon>
        <taxon>Thermoproteales</taxon>
        <taxon>Thermoproteaceae</taxon>
        <taxon>Pyrobaculum</taxon>
    </lineage>
</organism>
<name>B1YCK2_PYRNV</name>
<dbReference type="KEGG" id="tne:Tneu_0573"/>
<dbReference type="RefSeq" id="WP_012349935.1">
    <property type="nucleotide sequence ID" value="NC_010525.1"/>
</dbReference>